<dbReference type="Proteomes" id="UP000190961">
    <property type="component" value="Unassembled WGS sequence"/>
</dbReference>
<organism evidence="2 3">
    <name type="scientific">Ohtaekwangia koreensis</name>
    <dbReference type="NCBI Taxonomy" id="688867"/>
    <lineage>
        <taxon>Bacteria</taxon>
        <taxon>Pseudomonadati</taxon>
        <taxon>Bacteroidota</taxon>
        <taxon>Cytophagia</taxon>
        <taxon>Cytophagales</taxon>
        <taxon>Fulvivirgaceae</taxon>
        <taxon>Ohtaekwangia</taxon>
    </lineage>
</organism>
<feature type="transmembrane region" description="Helical" evidence="1">
    <location>
        <begin position="12"/>
        <end position="38"/>
    </location>
</feature>
<keyword evidence="3" id="KW-1185">Reference proteome</keyword>
<evidence type="ECO:0000313" key="2">
    <source>
        <dbReference type="EMBL" id="SKC63604.1"/>
    </source>
</evidence>
<reference evidence="2 3" key="1">
    <citation type="submission" date="2017-02" db="EMBL/GenBank/DDBJ databases">
        <authorList>
            <person name="Peterson S.W."/>
        </authorList>
    </citation>
    <scope>NUCLEOTIDE SEQUENCE [LARGE SCALE GENOMIC DNA]</scope>
    <source>
        <strain evidence="2 3">DSM 25262</strain>
    </source>
</reference>
<protein>
    <recommendedName>
        <fullName evidence="4">DUF4260 domain-containing protein</fullName>
    </recommendedName>
</protein>
<evidence type="ECO:0000256" key="1">
    <source>
        <dbReference type="SAM" id="Phobius"/>
    </source>
</evidence>
<keyword evidence="1" id="KW-0812">Transmembrane</keyword>
<accession>A0A1T5KIN4</accession>
<dbReference type="EMBL" id="FUZU01000001">
    <property type="protein sequence ID" value="SKC63604.1"/>
    <property type="molecule type" value="Genomic_DNA"/>
</dbReference>
<dbReference type="AlphaFoldDB" id="A0A1T5KIN4"/>
<evidence type="ECO:0000313" key="3">
    <source>
        <dbReference type="Proteomes" id="UP000190961"/>
    </source>
</evidence>
<evidence type="ECO:0008006" key="4">
    <source>
        <dbReference type="Google" id="ProtNLM"/>
    </source>
</evidence>
<dbReference type="InterPro" id="IPR025356">
    <property type="entry name" value="DUF4260"/>
</dbReference>
<feature type="transmembrane region" description="Helical" evidence="1">
    <location>
        <begin position="65"/>
        <end position="89"/>
    </location>
</feature>
<dbReference type="Pfam" id="PF14079">
    <property type="entry name" value="DUF4260"/>
    <property type="match status" value="1"/>
</dbReference>
<keyword evidence="1" id="KW-0472">Membrane</keyword>
<sequence length="120" mass="13360">MDMKMLLKAEEAAELVMAYVLSLLLGYIWWMFFALLFLPDVFMAGYMVNKKAGAWLYNLAHHKGVAVIIGLTALALSSQAGMLSACVLFGHSALDRMLGWGLKYKDDFKHTHTGWIGKSS</sequence>
<name>A0A1T5KIN4_9BACT</name>
<keyword evidence="1" id="KW-1133">Transmembrane helix</keyword>
<gene>
    <name evidence="2" type="ORF">SAMN05660236_2238</name>
</gene>
<proteinExistence type="predicted"/>
<dbReference type="STRING" id="688867.SAMN05660236_2238"/>